<comment type="similarity">
    <text evidence="1">Belongs to the SDHAF4 family.</text>
</comment>
<evidence type="ECO:0000256" key="2">
    <source>
        <dbReference type="ARBA" id="ARBA00022170"/>
    </source>
</evidence>
<reference evidence="5" key="1">
    <citation type="submission" date="2024-02" db="EMBL/GenBank/DDBJ databases">
        <authorList>
            <consortium name="ELIXIR-Norway"/>
            <consortium name="Elixir Norway"/>
        </authorList>
    </citation>
    <scope>NUCLEOTIDE SEQUENCE</scope>
</reference>
<dbReference type="PANTHER" id="PTHR28524">
    <property type="entry name" value="SUCCINATE DEHYDROGENASE ASSEMBLY FACTOR 4, MITOCHONDRIAL"/>
    <property type="match status" value="1"/>
</dbReference>
<dbReference type="PANTHER" id="PTHR28524:SF3">
    <property type="entry name" value="SUCCINATE DEHYDROGENASE ASSEMBLY FACTOR 4, MITOCHONDRIAL"/>
    <property type="match status" value="1"/>
</dbReference>
<organism evidence="5 6">
    <name type="scientific">Sphagnum troendelagicum</name>
    <dbReference type="NCBI Taxonomy" id="128251"/>
    <lineage>
        <taxon>Eukaryota</taxon>
        <taxon>Viridiplantae</taxon>
        <taxon>Streptophyta</taxon>
        <taxon>Embryophyta</taxon>
        <taxon>Bryophyta</taxon>
        <taxon>Sphagnophytina</taxon>
        <taxon>Sphagnopsida</taxon>
        <taxon>Sphagnales</taxon>
        <taxon>Sphagnaceae</taxon>
        <taxon>Sphagnum</taxon>
    </lineage>
</organism>
<protein>
    <recommendedName>
        <fullName evidence="2">Succinate dehydrogenase assembly factor 4, mitochondrial</fullName>
    </recommendedName>
</protein>
<evidence type="ECO:0000313" key="6">
    <source>
        <dbReference type="Proteomes" id="UP001497512"/>
    </source>
</evidence>
<gene>
    <name evidence="5" type="ORF">CSSPTR1EN2_LOCUS11581</name>
</gene>
<feature type="compositionally biased region" description="Basic and acidic residues" evidence="3">
    <location>
        <begin position="77"/>
        <end position="91"/>
    </location>
</feature>
<evidence type="ECO:0000313" key="5">
    <source>
        <dbReference type="EMBL" id="CAK9213127.1"/>
    </source>
</evidence>
<sequence length="132" mass="14448">MALSKTMTTTLLLSRAPLVSTSALLEPSFPSFLAWRQIPALFSSASSADHYAPNNTVSVVVEEIRQESAVVAEESEKESPEEHGEEKRDADRDDGDEEELDINPETGEVGGPSGPEPTRYGDWEKGGRCYDF</sequence>
<dbReference type="EMBL" id="OZ019911">
    <property type="protein sequence ID" value="CAK9213127.1"/>
    <property type="molecule type" value="Genomic_DNA"/>
</dbReference>
<proteinExistence type="inferred from homology"/>
<accession>A0ABP0U550</accession>
<dbReference type="Proteomes" id="UP001497512">
    <property type="component" value="Chromosome 19"/>
</dbReference>
<keyword evidence="6" id="KW-1185">Reference proteome</keyword>
<feature type="compositionally biased region" description="Acidic residues" evidence="3">
    <location>
        <begin position="92"/>
        <end position="102"/>
    </location>
</feature>
<name>A0ABP0U550_9BRYO</name>
<feature type="compositionally biased region" description="Basic and acidic residues" evidence="3">
    <location>
        <begin position="119"/>
        <end position="132"/>
    </location>
</feature>
<feature type="chain" id="PRO_5045437575" description="Succinate dehydrogenase assembly factor 4, mitochondrial" evidence="4">
    <location>
        <begin position="22"/>
        <end position="132"/>
    </location>
</feature>
<dbReference type="InterPro" id="IPR012875">
    <property type="entry name" value="SDHF4"/>
</dbReference>
<evidence type="ECO:0000256" key="1">
    <source>
        <dbReference type="ARBA" id="ARBA00005701"/>
    </source>
</evidence>
<feature type="signal peptide" evidence="4">
    <location>
        <begin position="1"/>
        <end position="21"/>
    </location>
</feature>
<evidence type="ECO:0000256" key="4">
    <source>
        <dbReference type="SAM" id="SignalP"/>
    </source>
</evidence>
<feature type="region of interest" description="Disordered" evidence="3">
    <location>
        <begin position="68"/>
        <end position="132"/>
    </location>
</feature>
<keyword evidence="4" id="KW-0732">Signal</keyword>
<evidence type="ECO:0000256" key="3">
    <source>
        <dbReference type="SAM" id="MobiDB-lite"/>
    </source>
</evidence>
<dbReference type="Pfam" id="PF07896">
    <property type="entry name" value="DUF1674"/>
    <property type="match status" value="1"/>
</dbReference>